<evidence type="ECO:0000259" key="2">
    <source>
        <dbReference type="Pfam" id="PF03958"/>
    </source>
</evidence>
<dbReference type="Gene3D" id="3.30.1370.120">
    <property type="match status" value="1"/>
</dbReference>
<evidence type="ECO:0000256" key="1">
    <source>
        <dbReference type="SAM" id="SignalP"/>
    </source>
</evidence>
<keyword evidence="1" id="KW-0732">Signal</keyword>
<evidence type="ECO:0000313" key="4">
    <source>
        <dbReference type="Proteomes" id="UP000189339"/>
    </source>
</evidence>
<dbReference type="GO" id="GO:0009306">
    <property type="term" value="P:protein secretion"/>
    <property type="evidence" value="ECO:0007669"/>
    <property type="project" value="InterPro"/>
</dbReference>
<reference evidence="3 4" key="1">
    <citation type="submission" date="2016-12" db="EMBL/GenBank/DDBJ databases">
        <title>Marinobacter lutaoensis whole genome sequencing.</title>
        <authorList>
            <person name="Verma A."/>
            <person name="Krishnamurthi S."/>
        </authorList>
    </citation>
    <scope>NUCLEOTIDE SEQUENCE [LARGE SCALE GENOMIC DNA]</scope>
    <source>
        <strain evidence="3 4">T5054</strain>
    </source>
</reference>
<sequence length="266" mass="28421">MARHPASATTWLLLVVALATLALGLASPAPALADTTTRTFTLQERPASDVATQVRALYPDARVTPHGQSLIVRASRRELEEIATLVRSIDVAPAQLRITLRTRDLIGGGRSGAGLSGGNGQVAAQAERKVISTRSGQQRSLVVQDGQTAHISSGQIRTLPVAVRAGRNPAAVLAQVKTRSGFLVTPQVISDQAVELSIVSFEEDPASLEGYETEALVTLRRVQPGQWITLGGVATSEERQNQGLVYQVNSSRSRDRQVEVKVELLP</sequence>
<dbReference type="STRING" id="135739.BTO32_12250"/>
<protein>
    <submittedName>
        <fullName evidence="3">Secretin</fullName>
    </submittedName>
</protein>
<feature type="domain" description="NolW-like" evidence="2">
    <location>
        <begin position="37"/>
        <end position="95"/>
    </location>
</feature>
<dbReference type="Pfam" id="PF03958">
    <property type="entry name" value="Secretin_N"/>
    <property type="match status" value="1"/>
</dbReference>
<evidence type="ECO:0000313" key="3">
    <source>
        <dbReference type="EMBL" id="ONF43439.1"/>
    </source>
</evidence>
<dbReference type="InterPro" id="IPR005644">
    <property type="entry name" value="NolW-like"/>
</dbReference>
<accession>A0A1V2DSD5</accession>
<dbReference type="GO" id="GO:0009279">
    <property type="term" value="C:cell outer membrane"/>
    <property type="evidence" value="ECO:0007669"/>
    <property type="project" value="UniProtKB-SubCell"/>
</dbReference>
<organism evidence="3 4">
    <name type="scientific">Marinobacter lutaoensis</name>
    <dbReference type="NCBI Taxonomy" id="135739"/>
    <lineage>
        <taxon>Bacteria</taxon>
        <taxon>Pseudomonadati</taxon>
        <taxon>Pseudomonadota</taxon>
        <taxon>Gammaproteobacteria</taxon>
        <taxon>Pseudomonadales</taxon>
        <taxon>Marinobacteraceae</taxon>
        <taxon>Marinobacter</taxon>
    </lineage>
</organism>
<proteinExistence type="predicted"/>
<keyword evidence="4" id="KW-1185">Reference proteome</keyword>
<dbReference type="OrthoDB" id="6359753at2"/>
<dbReference type="InterPro" id="IPR038591">
    <property type="entry name" value="NolW-like_sf"/>
</dbReference>
<name>A0A1V2DSD5_9GAMM</name>
<gene>
    <name evidence="3" type="ORF">BTO32_12250</name>
</gene>
<feature type="chain" id="PRO_5013138331" evidence="1">
    <location>
        <begin position="34"/>
        <end position="266"/>
    </location>
</feature>
<comment type="caution">
    <text evidence="3">The sequence shown here is derived from an EMBL/GenBank/DDBJ whole genome shotgun (WGS) entry which is preliminary data.</text>
</comment>
<dbReference type="EMBL" id="MSCW01000007">
    <property type="protein sequence ID" value="ONF43439.1"/>
    <property type="molecule type" value="Genomic_DNA"/>
</dbReference>
<dbReference type="AlphaFoldDB" id="A0A1V2DSD5"/>
<dbReference type="Proteomes" id="UP000189339">
    <property type="component" value="Unassembled WGS sequence"/>
</dbReference>
<dbReference type="RefSeq" id="WP_076724904.1">
    <property type="nucleotide sequence ID" value="NZ_MSCW01000007.1"/>
</dbReference>
<feature type="signal peptide" evidence="1">
    <location>
        <begin position="1"/>
        <end position="33"/>
    </location>
</feature>